<feature type="compositionally biased region" description="Acidic residues" evidence="1">
    <location>
        <begin position="13"/>
        <end position="24"/>
    </location>
</feature>
<comment type="caution">
    <text evidence="2">The sequence shown here is derived from an EMBL/GenBank/DDBJ whole genome shotgun (WGS) entry which is preliminary data.</text>
</comment>
<dbReference type="Proteomes" id="UP000698800">
    <property type="component" value="Unassembled WGS sequence"/>
</dbReference>
<dbReference type="GO" id="GO:0035361">
    <property type="term" value="C:Cul8-RING ubiquitin ligase complex"/>
    <property type="evidence" value="ECO:0007669"/>
    <property type="project" value="TreeGrafter"/>
</dbReference>
<dbReference type="EMBL" id="JAGHQL010000025">
    <property type="protein sequence ID" value="KAH0543923.1"/>
    <property type="molecule type" value="Genomic_DNA"/>
</dbReference>
<dbReference type="GO" id="GO:0031297">
    <property type="term" value="P:replication fork processing"/>
    <property type="evidence" value="ECO:0007669"/>
    <property type="project" value="InterPro"/>
</dbReference>
<feature type="region of interest" description="Disordered" evidence="1">
    <location>
        <begin position="1"/>
        <end position="47"/>
    </location>
</feature>
<proteinExistence type="predicted"/>
<protein>
    <submittedName>
        <fullName evidence="2">Uncharacterized protein</fullName>
    </submittedName>
</protein>
<feature type="region of interest" description="Disordered" evidence="1">
    <location>
        <begin position="982"/>
        <end position="1032"/>
    </location>
</feature>
<evidence type="ECO:0000313" key="3">
    <source>
        <dbReference type="Proteomes" id="UP000698800"/>
    </source>
</evidence>
<evidence type="ECO:0000256" key="1">
    <source>
        <dbReference type="SAM" id="MobiDB-lite"/>
    </source>
</evidence>
<keyword evidence="3" id="KW-1185">Reference proteome</keyword>
<dbReference type="GO" id="GO:0005634">
    <property type="term" value="C:nucleus"/>
    <property type="evidence" value="ECO:0007669"/>
    <property type="project" value="InterPro"/>
</dbReference>
<feature type="compositionally biased region" description="Low complexity" evidence="1">
    <location>
        <begin position="541"/>
        <end position="550"/>
    </location>
</feature>
<feature type="region of interest" description="Disordered" evidence="1">
    <location>
        <begin position="676"/>
        <end position="751"/>
    </location>
</feature>
<dbReference type="Pfam" id="PF09462">
    <property type="entry name" value="Mus7"/>
    <property type="match status" value="1"/>
</dbReference>
<feature type="compositionally biased region" description="Basic residues" evidence="1">
    <location>
        <begin position="1013"/>
        <end position="1023"/>
    </location>
</feature>
<name>A0A9P8IAF8_9PEZI</name>
<dbReference type="PANTHER" id="PTHR28122:SF1">
    <property type="entry name" value="E3 UBIQUITIN-PROTEIN LIGASE SUBSTRATE RECEPTOR MMS22"/>
    <property type="match status" value="1"/>
</dbReference>
<feature type="compositionally biased region" description="Polar residues" evidence="1">
    <location>
        <begin position="347"/>
        <end position="362"/>
    </location>
</feature>
<feature type="region of interest" description="Disordered" evidence="1">
    <location>
        <begin position="216"/>
        <end position="242"/>
    </location>
</feature>
<dbReference type="OrthoDB" id="2386201at2759"/>
<feature type="compositionally biased region" description="Polar residues" evidence="1">
    <location>
        <begin position="259"/>
        <end position="269"/>
    </location>
</feature>
<dbReference type="PANTHER" id="PTHR28122">
    <property type="entry name" value="E3 UBIQUITIN-PROTEIN LIGASE SUBSTRATE RECEPTOR MMS22"/>
    <property type="match status" value="1"/>
</dbReference>
<feature type="compositionally biased region" description="Basic residues" evidence="1">
    <location>
        <begin position="690"/>
        <end position="703"/>
    </location>
</feature>
<evidence type="ECO:0000313" key="2">
    <source>
        <dbReference type="EMBL" id="KAH0543923.1"/>
    </source>
</evidence>
<organism evidence="2 3">
    <name type="scientific">Glutinoglossum americanum</name>
    <dbReference type="NCBI Taxonomy" id="1670608"/>
    <lineage>
        <taxon>Eukaryota</taxon>
        <taxon>Fungi</taxon>
        <taxon>Dikarya</taxon>
        <taxon>Ascomycota</taxon>
        <taxon>Pezizomycotina</taxon>
        <taxon>Geoglossomycetes</taxon>
        <taxon>Geoglossales</taxon>
        <taxon>Geoglossaceae</taxon>
        <taxon>Glutinoglossum</taxon>
    </lineage>
</organism>
<feature type="region of interest" description="Disordered" evidence="1">
    <location>
        <begin position="259"/>
        <end position="287"/>
    </location>
</feature>
<feature type="compositionally biased region" description="Polar residues" evidence="1">
    <location>
        <begin position="618"/>
        <end position="627"/>
    </location>
</feature>
<sequence>MATWRDRGYVPASDDEDEVEEDEMREGKDGVAETPFPPGDKRREELKVNDDDWYDIDELSNEYEGLYGRTGRGRDGTDISKLARQCRIEKESGGADGGPQLSSPKSDGNDMTAQVEADGLGVYNGEVVDLVDVGEVEGSESSPEEVLFEISKALVVKEAEEIRTPVADRAQVRPFACTVDEQLGEKSHPTTPTSGVNIHRSIGSALEIPSVDMDCCSPSSSTLSSPPTTLSTPGGSPQGPQAQMTRYSFIKAVIPQLSNRHQQIRSEPTANGDIESEPTRKLSHTLRKRNPIQLHPYLIEDQRYKQSLKARGIKPVRVVEVQSQVIRVTRTRDLQEQEFQAEDDSQSNEINGISEDVGSSQPEEAGNSRISVEDDTQSPVEGNSDLRASGDDEDFPDVDTLLRRQLSGAVQQGYKRRKTKPAGLKRPPRSSPAGESAFPARKPSPSVKSSQIASETEHLSQQTIFDFPVSPSHSTAHTISRPTSPTTPSFRFPKGFAPQTRQENRTPVAAKRRVTIESSEESDSEPRPSIRRAKPSRDSSRSASPSPTSSSEEETMVQLRSVQRKMRGVLPASWLRLDQQGQTRAIEPQTKGDRWSRYHPPAKPTDRPGLARRKPISRSLSTSTVPSNFIEISDDSDDASSHDHSNGSPYPPQPHPDSQTSAGLLQMGLDFGEAEEDNCVDTMGPSTKNLARHTGKPRKKRQRRLSDSFGISDSRPPLSIPSSKSASGHVHQPKIIDRLPRRKSTAREGHVGRKLRIPKLSILDAPKSNIGSKRSTPPFLRIANRQARSRRDKARHSPSGKVIRLHTWGDTQDVQSVLRDWREGTILPVAEFAPSTIQNPLHARCSDAKLEKKQTRLPPPLPKPWRGNQESVVRLNPVVHRPSVSRALASGQTRKPLQPRTLAQVNAGPRSFPVPPSEARGGPRPAQLEVLEAELPNLRRRAAFVADLSLLDRLYQKQVMVSPRGSNLQLARFLADGDENTATTNPLKGVKAQNSSRSQEQAPTLDPVIPKAVTRRPRKRPPKRFNLGPTESSLPERPILIEGRRAYAPSIEGDKGKVVLQGLSPYGTYYSFHFGVVPLKIGTYFHESTFIGSGDLSKALQTASKRDYHLHAGYATLNSTRRLLQWGSWDDTVSSELESEFDWLALSMEQLCNPGPTKAEGGRALGLALESKQLLKFVIVYFKDFLSFADPIDRNSFVRRSTQILQRLLERLAAISNPQFHRDPDQLPKLITQTSTSLLTLIYQVLQIAKRGSLEAFANIKVEELLKSTARWLIRLLLHQDPKQIRSFYKDNQRLPKVGDGIREDNYLVEGWVVLIQILNQPEDPTELFWSLLNEQLGLDKIFSVTDVQFFEQSWYGIISMLPLFEFDEFGVFEVGRHFRHINDNWKFVKALTSQLLAIYTSNPRKQAATFNDYCRTVFSRCHYLIKDWGWKKCEAIVGVLFDFFASNNLAHLYKEDIRGSPRFLEQLDQHQSLEIEPEDKCFHILLKTIGVGLKAMGQIYPERKIRNITFRLMPNHGRQYPKEEPVLREDLESLRNHHNLLCTLYWASPPSSRPPINAIRDLVNPETSHREACHVSLRAWSNLVRFQLSTNEPASSLEPFMRWHNDLTSQMLKQHGLARTEAQAHFAASTNAVGITAISPKELEKTIGDNQKQVEAVLSDALVSMRNAMAVVKSVDLAMALFSRSSTADVFQLFDSKKYGPNKVVLEAIAITQEYIRIFYNGKDSQQTSYANEDSQDYGDWSALEDIVSQELSGEAVKYLRDTVYDSLLRLVSNCYGADVAPDDALLLKVTDTWVSVAQSLVKGGLKQWNNFIGSYSRESWSSLRSTEQTRKFTTYFMSKVIESDAASYKTNKSFFLCFWMSSLVERESLLKFQYRFTNMLLNHDRDNLILTNLPFWVNKGSNGYAITALEFRERRLSLISCKFIAPSISHIQLTPLKAMLANMRESVEESALVSARETTVLRQEYAELLKALMGSMKSNYEEIRQGSTCSGAYVEFVQKVVESLQQHTIEICPVDKFFTDSSAFPLPAADPTYVVGRLKNYGLRLSEPRVHTQLAMFLQSVSERAAAEQQQSYLTGQLYTAMSDTFESGDVKKPTLRAFLTQAIFPAYIEAAFTSTGWILARSVLRALERMFDALLTDVDSGDSACVESVIAISAHVLDSFRRSVDLLITHSGLLEQSTILNTLTSFFSTITSMLRPLDYLQRRSHRGAHAVRSIAFFTAFASFISQVLEDHQDEAVSPYVTCPDFPPLPTPYLEARNSSTQDLRAMLKKNWSRRGDEYHVIRGNTIVEVVVEIGSFEEEKARLLEGLNDYLDVVGSMTALQCVRRGGRERKMARALLL</sequence>
<dbReference type="GO" id="GO:0000724">
    <property type="term" value="P:double-strand break repair via homologous recombination"/>
    <property type="evidence" value="ECO:0007669"/>
    <property type="project" value="TreeGrafter"/>
</dbReference>
<feature type="compositionally biased region" description="Low complexity" evidence="1">
    <location>
        <begin position="480"/>
        <end position="493"/>
    </location>
</feature>
<feature type="region of interest" description="Disordered" evidence="1">
    <location>
        <begin position="87"/>
        <end position="112"/>
    </location>
</feature>
<feature type="compositionally biased region" description="Polar residues" evidence="1">
    <location>
        <begin position="446"/>
        <end position="464"/>
    </location>
</feature>
<feature type="compositionally biased region" description="Low complexity" evidence="1">
    <location>
        <begin position="217"/>
        <end position="241"/>
    </location>
</feature>
<gene>
    <name evidence="2" type="ORF">FGG08_001824</name>
</gene>
<feature type="compositionally biased region" description="Polar residues" evidence="1">
    <location>
        <begin position="100"/>
        <end position="112"/>
    </location>
</feature>
<feature type="region of interest" description="Disordered" evidence="1">
    <location>
        <begin position="336"/>
        <end position="662"/>
    </location>
</feature>
<feature type="compositionally biased region" description="Basic and acidic residues" evidence="1">
    <location>
        <begin position="734"/>
        <end position="751"/>
    </location>
</feature>
<accession>A0A9P8IAF8</accession>
<reference evidence="2" key="1">
    <citation type="submission" date="2021-03" db="EMBL/GenBank/DDBJ databases">
        <title>Comparative genomics and phylogenomic investigation of the class Geoglossomycetes provide insights into ecological specialization and systematics.</title>
        <authorList>
            <person name="Melie T."/>
            <person name="Pirro S."/>
            <person name="Miller A.N."/>
            <person name="Quandt A."/>
        </authorList>
    </citation>
    <scope>NUCLEOTIDE SEQUENCE</scope>
    <source>
        <strain evidence="2">GBOQ0MN5Z8</strain>
    </source>
</reference>
<dbReference type="InterPro" id="IPR019021">
    <property type="entry name" value="Mms22"/>
</dbReference>
<feature type="compositionally biased region" description="Polar residues" evidence="1">
    <location>
        <begin position="982"/>
        <end position="1002"/>
    </location>
</feature>